<keyword evidence="4" id="KW-1185">Reference proteome</keyword>
<dbReference type="CDD" id="cd18186">
    <property type="entry name" value="BTB_POZ_ZBTB_KLHL-like"/>
    <property type="match status" value="1"/>
</dbReference>
<sequence>MASLGRNTFDSESRTPPFPSISRDPEHYHSNGDCILLVESVLFKIHRFHLVHNSIVFAHMFELPLGDTAQEGLSDESPIILSGDTAAAFRALLKYLYAPVLGTQVEAIPLTEMHHIIAVAKLAHKYEMNAWEQWALQFLARRVINQDKIRPQDVQLLHNLYDRLQEYTMRDRIMQSWCRFVETNDLPIGAAMEAADVCGDEESLARLYCIQLGRFGANADLLNPTSFLTSDTPVVHFQRMLAGYCSLSLAWDRFREDPIPYPRPEPWCSPKQHAAQCVPLYQSRWREATQDAERKWPKVTEMEERLSWMDIYLGYHRDAGSESSGGGLEGKCFTNFVMSNKMVERAKKRFYLPAHFFPRGNRGV</sequence>
<dbReference type="Proteomes" id="UP001215598">
    <property type="component" value="Unassembled WGS sequence"/>
</dbReference>
<name>A0AAD7NP06_9AGAR</name>
<dbReference type="PROSITE" id="PS50097">
    <property type="entry name" value="BTB"/>
    <property type="match status" value="1"/>
</dbReference>
<dbReference type="AlphaFoldDB" id="A0AAD7NP06"/>
<feature type="compositionally biased region" description="Polar residues" evidence="1">
    <location>
        <begin position="1"/>
        <end position="10"/>
    </location>
</feature>
<dbReference type="Gene3D" id="3.30.710.10">
    <property type="entry name" value="Potassium Channel Kv1.1, Chain A"/>
    <property type="match status" value="1"/>
</dbReference>
<dbReference type="InterPro" id="IPR000210">
    <property type="entry name" value="BTB/POZ_dom"/>
</dbReference>
<evidence type="ECO:0000256" key="1">
    <source>
        <dbReference type="SAM" id="MobiDB-lite"/>
    </source>
</evidence>
<feature type="region of interest" description="Disordered" evidence="1">
    <location>
        <begin position="1"/>
        <end position="25"/>
    </location>
</feature>
<reference evidence="3" key="1">
    <citation type="submission" date="2023-03" db="EMBL/GenBank/DDBJ databases">
        <title>Massive genome expansion in bonnet fungi (Mycena s.s.) driven by repeated elements and novel gene families across ecological guilds.</title>
        <authorList>
            <consortium name="Lawrence Berkeley National Laboratory"/>
            <person name="Harder C.B."/>
            <person name="Miyauchi S."/>
            <person name="Viragh M."/>
            <person name="Kuo A."/>
            <person name="Thoen E."/>
            <person name="Andreopoulos B."/>
            <person name="Lu D."/>
            <person name="Skrede I."/>
            <person name="Drula E."/>
            <person name="Henrissat B."/>
            <person name="Morin E."/>
            <person name="Kohler A."/>
            <person name="Barry K."/>
            <person name="LaButti K."/>
            <person name="Morin E."/>
            <person name="Salamov A."/>
            <person name="Lipzen A."/>
            <person name="Mereny Z."/>
            <person name="Hegedus B."/>
            <person name="Baldrian P."/>
            <person name="Stursova M."/>
            <person name="Weitz H."/>
            <person name="Taylor A."/>
            <person name="Grigoriev I.V."/>
            <person name="Nagy L.G."/>
            <person name="Martin F."/>
            <person name="Kauserud H."/>
        </authorList>
    </citation>
    <scope>NUCLEOTIDE SEQUENCE</scope>
    <source>
        <strain evidence="3">CBHHK182m</strain>
    </source>
</reference>
<gene>
    <name evidence="3" type="ORF">B0H16DRAFT_1518801</name>
</gene>
<protein>
    <recommendedName>
        <fullName evidence="2">BTB domain-containing protein</fullName>
    </recommendedName>
</protein>
<accession>A0AAD7NP06</accession>
<dbReference type="InterPro" id="IPR011333">
    <property type="entry name" value="SKP1/BTB/POZ_sf"/>
</dbReference>
<evidence type="ECO:0000313" key="4">
    <source>
        <dbReference type="Proteomes" id="UP001215598"/>
    </source>
</evidence>
<organism evidence="3 4">
    <name type="scientific">Mycena metata</name>
    <dbReference type="NCBI Taxonomy" id="1033252"/>
    <lineage>
        <taxon>Eukaryota</taxon>
        <taxon>Fungi</taxon>
        <taxon>Dikarya</taxon>
        <taxon>Basidiomycota</taxon>
        <taxon>Agaricomycotina</taxon>
        <taxon>Agaricomycetes</taxon>
        <taxon>Agaricomycetidae</taxon>
        <taxon>Agaricales</taxon>
        <taxon>Marasmiineae</taxon>
        <taxon>Mycenaceae</taxon>
        <taxon>Mycena</taxon>
    </lineage>
</organism>
<evidence type="ECO:0000259" key="2">
    <source>
        <dbReference type="PROSITE" id="PS50097"/>
    </source>
</evidence>
<comment type="caution">
    <text evidence="3">The sequence shown here is derived from an EMBL/GenBank/DDBJ whole genome shotgun (WGS) entry which is preliminary data.</text>
</comment>
<evidence type="ECO:0000313" key="3">
    <source>
        <dbReference type="EMBL" id="KAJ7768973.1"/>
    </source>
</evidence>
<dbReference type="Pfam" id="PF00651">
    <property type="entry name" value="BTB"/>
    <property type="match status" value="1"/>
</dbReference>
<feature type="domain" description="BTB" evidence="2">
    <location>
        <begin position="32"/>
        <end position="97"/>
    </location>
</feature>
<proteinExistence type="predicted"/>
<dbReference type="SUPFAM" id="SSF54695">
    <property type="entry name" value="POZ domain"/>
    <property type="match status" value="1"/>
</dbReference>
<dbReference type="SMART" id="SM00225">
    <property type="entry name" value="BTB"/>
    <property type="match status" value="1"/>
</dbReference>
<dbReference type="EMBL" id="JARKIB010000019">
    <property type="protein sequence ID" value="KAJ7768973.1"/>
    <property type="molecule type" value="Genomic_DNA"/>
</dbReference>